<evidence type="ECO:0000259" key="3">
    <source>
        <dbReference type="PROSITE" id="PS50883"/>
    </source>
</evidence>
<protein>
    <submittedName>
        <fullName evidence="5">Unannotated protein</fullName>
    </submittedName>
</protein>
<dbReference type="SMART" id="SM00086">
    <property type="entry name" value="PAC"/>
    <property type="match status" value="2"/>
</dbReference>
<dbReference type="SMART" id="SM00052">
    <property type="entry name" value="EAL"/>
    <property type="match status" value="1"/>
</dbReference>
<feature type="domain" description="EAL" evidence="3">
    <location>
        <begin position="596"/>
        <end position="858"/>
    </location>
</feature>
<dbReference type="InterPro" id="IPR035919">
    <property type="entry name" value="EAL_sf"/>
</dbReference>
<gene>
    <name evidence="5" type="ORF">UFOPK3752_01637</name>
</gene>
<feature type="domain" description="GGDEF" evidence="4">
    <location>
        <begin position="457"/>
        <end position="592"/>
    </location>
</feature>
<dbReference type="InterPro" id="IPR043128">
    <property type="entry name" value="Rev_trsase/Diguanyl_cyclase"/>
</dbReference>
<dbReference type="SUPFAM" id="SSF55785">
    <property type="entry name" value="PYP-like sensor domain (PAS domain)"/>
    <property type="match status" value="1"/>
</dbReference>
<dbReference type="SMART" id="SM00267">
    <property type="entry name" value="GGDEF"/>
    <property type="match status" value="1"/>
</dbReference>
<dbReference type="SUPFAM" id="SSF55073">
    <property type="entry name" value="Nucleotide cyclase"/>
    <property type="match status" value="1"/>
</dbReference>
<name>A0A6J7K9E3_9ZZZZ</name>
<dbReference type="Gene3D" id="3.30.70.270">
    <property type="match status" value="1"/>
</dbReference>
<dbReference type="Pfam" id="PF00990">
    <property type="entry name" value="GGDEF"/>
    <property type="match status" value="1"/>
</dbReference>
<dbReference type="InterPro" id="IPR000160">
    <property type="entry name" value="GGDEF_dom"/>
</dbReference>
<dbReference type="Pfam" id="PF00563">
    <property type="entry name" value="EAL"/>
    <property type="match status" value="1"/>
</dbReference>
<dbReference type="CDD" id="cd01948">
    <property type="entry name" value="EAL"/>
    <property type="match status" value="1"/>
</dbReference>
<evidence type="ECO:0000259" key="1">
    <source>
        <dbReference type="PROSITE" id="PS50112"/>
    </source>
</evidence>
<evidence type="ECO:0000259" key="4">
    <source>
        <dbReference type="PROSITE" id="PS50887"/>
    </source>
</evidence>
<feature type="domain" description="PAC" evidence="2">
    <location>
        <begin position="375"/>
        <end position="425"/>
    </location>
</feature>
<dbReference type="PANTHER" id="PTHR44757">
    <property type="entry name" value="DIGUANYLATE CYCLASE DGCP"/>
    <property type="match status" value="1"/>
</dbReference>
<dbReference type="NCBIfam" id="TIGR00229">
    <property type="entry name" value="sensory_box"/>
    <property type="match status" value="1"/>
</dbReference>
<dbReference type="CDD" id="cd00130">
    <property type="entry name" value="PAS"/>
    <property type="match status" value="1"/>
</dbReference>
<dbReference type="PROSITE" id="PS50887">
    <property type="entry name" value="GGDEF"/>
    <property type="match status" value="1"/>
</dbReference>
<dbReference type="PANTHER" id="PTHR44757:SF2">
    <property type="entry name" value="BIOFILM ARCHITECTURE MAINTENANCE PROTEIN MBAA"/>
    <property type="match status" value="1"/>
</dbReference>
<accession>A0A6J7K9E3</accession>
<reference evidence="5" key="1">
    <citation type="submission" date="2020-05" db="EMBL/GenBank/DDBJ databases">
        <authorList>
            <person name="Chiriac C."/>
            <person name="Salcher M."/>
            <person name="Ghai R."/>
            <person name="Kavagutti S V."/>
        </authorList>
    </citation>
    <scope>NUCLEOTIDE SEQUENCE</scope>
</reference>
<organism evidence="5">
    <name type="scientific">freshwater metagenome</name>
    <dbReference type="NCBI Taxonomy" id="449393"/>
    <lineage>
        <taxon>unclassified sequences</taxon>
        <taxon>metagenomes</taxon>
        <taxon>ecological metagenomes</taxon>
    </lineage>
</organism>
<dbReference type="PROSITE" id="PS50112">
    <property type="entry name" value="PAS"/>
    <property type="match status" value="1"/>
</dbReference>
<dbReference type="InterPro" id="IPR013767">
    <property type="entry name" value="PAS_fold"/>
</dbReference>
<dbReference type="Gene3D" id="3.20.20.450">
    <property type="entry name" value="EAL domain"/>
    <property type="match status" value="1"/>
</dbReference>
<proteinExistence type="predicted"/>
<dbReference type="PROSITE" id="PS50113">
    <property type="entry name" value="PAC"/>
    <property type="match status" value="1"/>
</dbReference>
<dbReference type="EMBL" id="CAFBND010000077">
    <property type="protein sequence ID" value="CAB4950774.1"/>
    <property type="molecule type" value="Genomic_DNA"/>
</dbReference>
<dbReference type="InterPro" id="IPR035965">
    <property type="entry name" value="PAS-like_dom_sf"/>
</dbReference>
<dbReference type="InterPro" id="IPR052155">
    <property type="entry name" value="Biofilm_reg_signaling"/>
</dbReference>
<dbReference type="InterPro" id="IPR029787">
    <property type="entry name" value="Nucleotide_cyclase"/>
</dbReference>
<dbReference type="Pfam" id="PF00989">
    <property type="entry name" value="PAS"/>
    <property type="match status" value="1"/>
</dbReference>
<dbReference type="InterPro" id="IPR000014">
    <property type="entry name" value="PAS"/>
</dbReference>
<dbReference type="InterPro" id="IPR001633">
    <property type="entry name" value="EAL_dom"/>
</dbReference>
<dbReference type="CDD" id="cd01949">
    <property type="entry name" value="GGDEF"/>
    <property type="match status" value="1"/>
</dbReference>
<dbReference type="SUPFAM" id="SSF141868">
    <property type="entry name" value="EAL domain-like"/>
    <property type="match status" value="1"/>
</dbReference>
<dbReference type="Gene3D" id="3.30.450.20">
    <property type="entry name" value="PAS domain"/>
    <property type="match status" value="1"/>
</dbReference>
<evidence type="ECO:0000313" key="5">
    <source>
        <dbReference type="EMBL" id="CAB4950774.1"/>
    </source>
</evidence>
<dbReference type="InterPro" id="IPR000700">
    <property type="entry name" value="PAS-assoc_C"/>
</dbReference>
<dbReference type="NCBIfam" id="TIGR00254">
    <property type="entry name" value="GGDEF"/>
    <property type="match status" value="1"/>
</dbReference>
<dbReference type="InterPro" id="IPR001610">
    <property type="entry name" value="PAC"/>
</dbReference>
<evidence type="ECO:0000259" key="2">
    <source>
        <dbReference type="PROSITE" id="PS50113"/>
    </source>
</evidence>
<feature type="domain" description="PAS" evidence="1">
    <location>
        <begin position="300"/>
        <end position="371"/>
    </location>
</feature>
<dbReference type="PROSITE" id="PS50883">
    <property type="entry name" value="EAL"/>
    <property type="match status" value="1"/>
</dbReference>
<dbReference type="SMART" id="SM00091">
    <property type="entry name" value="PAS"/>
    <property type="match status" value="1"/>
</dbReference>
<sequence length="945" mass="100567">MTLVRNGSPGWLAAVAAEYAASGVLDDALVTAATAAGVGLVHIETDGSVWWSDETYRLHERPRWRRVRSVEDALTGFSPDTADRVLQAYRESVTNPDVEVRYAVIGEDGQSRELVMRGLDAGVALVHQARATSSARIGPPPVVIDVRVLDGDRAPTSVTASRPQINPEPGALDLAAALLSASPDLLLTYDIATGDIVTMSRSDPDGGELVHHLRGAGSLEGIVHLDEVDALVEWRDDLGSLMAGEVRLIEARFLLRGMWKWRELRAMEFRRTLSGELLEVMLVIRDVDDRVEGALRAAEQDRAFREVFDASPVGLAVLDEQGRFTTVNDAFCTLAGRTRDAVLATVYEALLHPEDRAAAVVARARRSTDGGASATSSERRLLRSDGVVVWVRVRTSDIDYNEETRTLVSLEDVTASKETEDQLRYDSLHDELTGLPNRRLIIDRLEQALTRSRRTRGRVAVYFIDLDDLKRINDTHPWQHRAGDILITSAAVSIREALRDTDTLGRLGGDEFLAICEDVGDDATVADVGRRILAAVRRPLQIGSELVSVTASVGVAAPEGDAETAAELIRRADSAMYRAKSGGGARLVRADTDLAPDPTGLDLVGALKRDELRLHYRPVVSLASGAVLGVTTVVRLVIPERGFAPEHEVITAMHAGPAALPIVHWALQRAVSDVRTVAPSRAEALSVWVSMPGRAAMSPSTRTALLTALAGPAGLLTAASAPSLVLDVHEVDIASMARRESVQRHLAGLTALGPLALGIQHFTADTVPVGMLQLVGAASMSLDPDLLAATADNHSVEDLVRALVAGASALGVITIATNISSYEQLEMARAVGVHAVQGDLIGPAAPLDSYSDLLHGGQMFLPAAPASASAVTDAAAAAAAITTASPDAPEATTDHAGSTSEWVGDMAETLARQLGVALPPSPIQAHDGAHASAWIDVPEETRAET</sequence>
<dbReference type="AlphaFoldDB" id="A0A6J7K9E3"/>
<dbReference type="GO" id="GO:0006355">
    <property type="term" value="P:regulation of DNA-templated transcription"/>
    <property type="evidence" value="ECO:0007669"/>
    <property type="project" value="InterPro"/>
</dbReference>